<comment type="caution">
    <text evidence="2">The sequence shown here is derived from an EMBL/GenBank/DDBJ whole genome shotgun (WGS) entry which is preliminary data.</text>
</comment>
<dbReference type="EMBL" id="BMAO01008229">
    <property type="protein sequence ID" value="GFR21920.1"/>
    <property type="molecule type" value="Genomic_DNA"/>
</dbReference>
<evidence type="ECO:0000256" key="1">
    <source>
        <dbReference type="SAM" id="MobiDB-lite"/>
    </source>
</evidence>
<proteinExistence type="predicted"/>
<sequence>MGSVLLRSHEDPTDLGGKKQSVTETRARNFLDTMSPIEALIFGKEKLTEGRQNASRVTSLLTAGGSTLSSVTRYMRIKTTSSDRMFFVVSERYFFPSTRSL</sequence>
<dbReference type="Proteomes" id="UP000887116">
    <property type="component" value="Unassembled WGS sequence"/>
</dbReference>
<gene>
    <name evidence="2" type="ORF">TNCT_111891</name>
</gene>
<dbReference type="AlphaFoldDB" id="A0A8X6HGW2"/>
<protein>
    <submittedName>
        <fullName evidence="2">Uncharacterized protein</fullName>
    </submittedName>
</protein>
<keyword evidence="3" id="KW-1185">Reference proteome</keyword>
<reference evidence="2" key="1">
    <citation type="submission" date="2020-07" db="EMBL/GenBank/DDBJ databases">
        <title>Multicomponent nature underlies the extraordinary mechanical properties of spider dragline silk.</title>
        <authorList>
            <person name="Kono N."/>
            <person name="Nakamura H."/>
            <person name="Mori M."/>
            <person name="Yoshida Y."/>
            <person name="Ohtoshi R."/>
            <person name="Malay A.D."/>
            <person name="Moran D.A.P."/>
            <person name="Tomita M."/>
            <person name="Numata K."/>
            <person name="Arakawa K."/>
        </authorList>
    </citation>
    <scope>NUCLEOTIDE SEQUENCE</scope>
</reference>
<accession>A0A8X6HGW2</accession>
<evidence type="ECO:0000313" key="2">
    <source>
        <dbReference type="EMBL" id="GFR21920.1"/>
    </source>
</evidence>
<evidence type="ECO:0000313" key="3">
    <source>
        <dbReference type="Proteomes" id="UP000887116"/>
    </source>
</evidence>
<organism evidence="2 3">
    <name type="scientific">Trichonephila clavata</name>
    <name type="common">Joro spider</name>
    <name type="synonym">Nephila clavata</name>
    <dbReference type="NCBI Taxonomy" id="2740835"/>
    <lineage>
        <taxon>Eukaryota</taxon>
        <taxon>Metazoa</taxon>
        <taxon>Ecdysozoa</taxon>
        <taxon>Arthropoda</taxon>
        <taxon>Chelicerata</taxon>
        <taxon>Arachnida</taxon>
        <taxon>Araneae</taxon>
        <taxon>Araneomorphae</taxon>
        <taxon>Entelegynae</taxon>
        <taxon>Araneoidea</taxon>
        <taxon>Nephilidae</taxon>
        <taxon>Trichonephila</taxon>
    </lineage>
</organism>
<feature type="region of interest" description="Disordered" evidence="1">
    <location>
        <begin position="1"/>
        <end position="23"/>
    </location>
</feature>
<name>A0A8X6HGW2_TRICU</name>